<dbReference type="SMART" id="SM00895">
    <property type="entry name" value="FCD"/>
    <property type="match status" value="1"/>
</dbReference>
<keyword evidence="2" id="KW-0238">DNA-binding</keyword>
<sequence length="158" mass="17480">GLVDQRPHTRTVVAQPDDDKLTGMFELMGHLEALCAGLSALRMTPSERDGLDSLHGEMAAIVSAGDRQAYIQANERFHGAIYRGSHNPYLEEITLSTRQRLQPFRRAQFSTLGRLARSHAEHGLILEAILRGNQTEAERTMHGHITQVEGAYHSLIGG</sequence>
<dbReference type="InterPro" id="IPR011711">
    <property type="entry name" value="GntR_C"/>
</dbReference>
<evidence type="ECO:0000256" key="2">
    <source>
        <dbReference type="ARBA" id="ARBA00023125"/>
    </source>
</evidence>
<name>A0A549SGD0_9HYPH</name>
<dbReference type="AlphaFoldDB" id="A0A549SGD0"/>
<comment type="caution">
    <text evidence="5">The sequence shown here is derived from an EMBL/GenBank/DDBJ whole genome shotgun (WGS) entry which is preliminary data.</text>
</comment>
<feature type="non-terminal residue" evidence="5">
    <location>
        <position position="1"/>
    </location>
</feature>
<dbReference type="GO" id="GO:0003677">
    <property type="term" value="F:DNA binding"/>
    <property type="evidence" value="ECO:0007669"/>
    <property type="project" value="UniProtKB-KW"/>
</dbReference>
<evidence type="ECO:0000259" key="4">
    <source>
        <dbReference type="SMART" id="SM00895"/>
    </source>
</evidence>
<dbReference type="InterPro" id="IPR008920">
    <property type="entry name" value="TF_FadR/GntR_C"/>
</dbReference>
<dbReference type="Gene3D" id="1.20.120.530">
    <property type="entry name" value="GntR ligand-binding domain-like"/>
    <property type="match status" value="1"/>
</dbReference>
<evidence type="ECO:0000313" key="5">
    <source>
        <dbReference type="EMBL" id="TRL28691.1"/>
    </source>
</evidence>
<dbReference type="PANTHER" id="PTHR43537">
    <property type="entry name" value="TRANSCRIPTIONAL REGULATOR, GNTR FAMILY"/>
    <property type="match status" value="1"/>
</dbReference>
<gene>
    <name evidence="5" type="ORF">FNA46_25850</name>
</gene>
<dbReference type="Proteomes" id="UP000316801">
    <property type="component" value="Unassembled WGS sequence"/>
</dbReference>
<evidence type="ECO:0000256" key="3">
    <source>
        <dbReference type="ARBA" id="ARBA00023163"/>
    </source>
</evidence>
<organism evidence="5 6">
    <name type="scientific">Rhizobium straminoryzae</name>
    <dbReference type="NCBI Taxonomy" id="1387186"/>
    <lineage>
        <taxon>Bacteria</taxon>
        <taxon>Pseudomonadati</taxon>
        <taxon>Pseudomonadota</taxon>
        <taxon>Alphaproteobacteria</taxon>
        <taxon>Hyphomicrobiales</taxon>
        <taxon>Rhizobiaceae</taxon>
        <taxon>Rhizobium/Agrobacterium group</taxon>
        <taxon>Rhizobium</taxon>
    </lineage>
</organism>
<accession>A0A549SGD0</accession>
<reference evidence="5 6" key="1">
    <citation type="submission" date="2019-07" db="EMBL/GenBank/DDBJ databases">
        <title>Ln-dependent methylotrophs.</title>
        <authorList>
            <person name="Tani A."/>
        </authorList>
    </citation>
    <scope>NUCLEOTIDE SEQUENCE [LARGE SCALE GENOMIC DNA]</scope>
    <source>
        <strain evidence="5 6">SM12</strain>
    </source>
</reference>
<dbReference type="EMBL" id="VJMG01000137">
    <property type="protein sequence ID" value="TRL28691.1"/>
    <property type="molecule type" value="Genomic_DNA"/>
</dbReference>
<evidence type="ECO:0000256" key="1">
    <source>
        <dbReference type="ARBA" id="ARBA00023015"/>
    </source>
</evidence>
<keyword evidence="1" id="KW-0805">Transcription regulation</keyword>
<dbReference type="PANTHER" id="PTHR43537:SF49">
    <property type="entry name" value="TRANSCRIPTIONAL REGULATORY PROTEIN"/>
    <property type="match status" value="1"/>
</dbReference>
<keyword evidence="3" id="KW-0804">Transcription</keyword>
<protein>
    <submittedName>
        <fullName evidence="5">FCD domain-containing protein</fullName>
    </submittedName>
</protein>
<proteinExistence type="predicted"/>
<keyword evidence="6" id="KW-1185">Reference proteome</keyword>
<feature type="domain" description="GntR C-terminal" evidence="4">
    <location>
        <begin position="23"/>
        <end position="147"/>
    </location>
</feature>
<evidence type="ECO:0000313" key="6">
    <source>
        <dbReference type="Proteomes" id="UP000316801"/>
    </source>
</evidence>
<dbReference type="RefSeq" id="WP_143128103.1">
    <property type="nucleotide sequence ID" value="NZ_VJMG01000137.1"/>
</dbReference>
<dbReference type="SUPFAM" id="SSF48008">
    <property type="entry name" value="GntR ligand-binding domain-like"/>
    <property type="match status" value="1"/>
</dbReference>
<dbReference type="Pfam" id="PF07729">
    <property type="entry name" value="FCD"/>
    <property type="match status" value="1"/>
</dbReference>